<dbReference type="InterPro" id="IPR018330">
    <property type="entry name" value="RecT_fam"/>
</dbReference>
<dbReference type="Proteomes" id="UP000019148">
    <property type="component" value="Unassembled WGS sequence"/>
</dbReference>
<evidence type="ECO:0000313" key="2">
    <source>
        <dbReference type="Proteomes" id="UP000019148"/>
    </source>
</evidence>
<dbReference type="GO" id="GO:0003677">
    <property type="term" value="F:DNA binding"/>
    <property type="evidence" value="ECO:0007669"/>
    <property type="project" value="InterPro"/>
</dbReference>
<dbReference type="PATRIC" id="fig|1432657.3.peg.1335"/>
<dbReference type="EMBL" id="AZIT01000009">
    <property type="protein sequence ID" value="ETZ17721.1"/>
    <property type="molecule type" value="Genomic_DNA"/>
</dbReference>
<accession>W6TX91</accession>
<sequence length="374" mass="43561">MLYITIITLNRRINMNINSNNIPKTNIQETTKINNKNTVDVIIDKMNSSNIAEVWETYKIMHNLKKIDAYSEREILTLLQVNKLNPFKKEAYIIPFNGRYTVVVAYQTLLIRAYEAGYNKYDLDFEEKLVKSLKIDSKGNKMIQEDWQCTAFFKSDDGIRYSFSVLLSEYFKNTPIWREKPVFMLRKCAVSCLCRTLPGSGLESMPYIREELEDVSTVLQQELQGFEEVNNSTPEATIEIQSVNHNSGEDINKSIPTKYYCYQNLLIAARNMYDFLSDKPFGSLSEINTYLESVKVGDDSKLLEHFNKNKMLKNIEYWCNLIKEYFTKSSKDLSKLEKFNIFMSFDLNKVGNSPLKLFSQLSITKEFQCLFSLT</sequence>
<dbReference type="AlphaFoldDB" id="W6TX91"/>
<evidence type="ECO:0000313" key="1">
    <source>
        <dbReference type="EMBL" id="ETZ17721.1"/>
    </source>
</evidence>
<dbReference type="GO" id="GO:0006259">
    <property type="term" value="P:DNA metabolic process"/>
    <property type="evidence" value="ECO:0007669"/>
    <property type="project" value="InterPro"/>
</dbReference>
<proteinExistence type="predicted"/>
<comment type="caution">
    <text evidence="1">The sequence shown here is derived from an EMBL/GenBank/DDBJ whole genome shotgun (WGS) entry which is preliminary data.</text>
</comment>
<reference evidence="1 2" key="1">
    <citation type="submission" date="2013-12" db="EMBL/GenBank/DDBJ databases">
        <title>Comparative genomics of relapsing fever spirochetes.</title>
        <authorList>
            <person name="Schwan T.G."/>
            <person name="Raffel S.J."/>
            <person name="Porcella S.F."/>
        </authorList>
    </citation>
    <scope>NUCLEOTIDE SEQUENCE [LARGE SCALE GENOMIC DNA]</scope>
    <source>
        <strain evidence="1 2">CR2A</strain>
    </source>
</reference>
<dbReference type="Pfam" id="PF03837">
    <property type="entry name" value="RecT"/>
    <property type="match status" value="1"/>
</dbReference>
<gene>
    <name evidence="1" type="ORF">BDCR2A_01361</name>
</gene>
<protein>
    <submittedName>
        <fullName evidence="1">ERF superfamily protein</fullName>
    </submittedName>
</protein>
<organism evidence="1 2">
    <name type="scientific">Borrelia duttonii CR2A</name>
    <dbReference type="NCBI Taxonomy" id="1432657"/>
    <lineage>
        <taxon>Bacteria</taxon>
        <taxon>Pseudomonadati</taxon>
        <taxon>Spirochaetota</taxon>
        <taxon>Spirochaetia</taxon>
        <taxon>Spirochaetales</taxon>
        <taxon>Borreliaceae</taxon>
        <taxon>Borrelia</taxon>
    </lineage>
</organism>
<name>W6TX91_9SPIR</name>